<protein>
    <submittedName>
        <fullName evidence="8">ABC transporter ATP-binding protein</fullName>
    </submittedName>
</protein>
<dbReference type="FunFam" id="3.40.50.300:FF:000042">
    <property type="entry name" value="Maltose/maltodextrin ABC transporter, ATP-binding protein"/>
    <property type="match status" value="1"/>
</dbReference>
<evidence type="ECO:0000256" key="6">
    <source>
        <dbReference type="ARBA" id="ARBA00023136"/>
    </source>
</evidence>
<gene>
    <name evidence="8" type="ORF">GCM10007977_110360</name>
</gene>
<dbReference type="GO" id="GO:0055052">
    <property type="term" value="C:ATP-binding cassette (ABC) transporter complex, substrate-binding subunit-containing"/>
    <property type="evidence" value="ECO:0007669"/>
    <property type="project" value="TreeGrafter"/>
</dbReference>
<dbReference type="InterPro" id="IPR015855">
    <property type="entry name" value="ABC_transpr_MalK-like"/>
</dbReference>
<dbReference type="PANTHER" id="PTHR43875:SF15">
    <property type="entry name" value="TREHALOSE IMPORT ATP-BINDING PROTEIN SUGC"/>
    <property type="match status" value="1"/>
</dbReference>
<dbReference type="SUPFAM" id="SSF52540">
    <property type="entry name" value="P-loop containing nucleoside triphosphate hydrolases"/>
    <property type="match status" value="1"/>
</dbReference>
<reference evidence="8" key="1">
    <citation type="journal article" date="2014" name="Int. J. Syst. Evol. Microbiol.">
        <title>Complete genome sequence of Corynebacterium casei LMG S-19264T (=DSM 44701T), isolated from a smear-ripened cheese.</title>
        <authorList>
            <consortium name="US DOE Joint Genome Institute (JGI-PGF)"/>
            <person name="Walter F."/>
            <person name="Albersmeier A."/>
            <person name="Kalinowski J."/>
            <person name="Ruckert C."/>
        </authorList>
    </citation>
    <scope>NUCLEOTIDE SEQUENCE</scope>
    <source>
        <strain evidence="8">JCM 19831</strain>
    </source>
</reference>
<dbReference type="Gene3D" id="2.40.50.100">
    <property type="match status" value="1"/>
</dbReference>
<dbReference type="SUPFAM" id="SSF50331">
    <property type="entry name" value="MOP-like"/>
    <property type="match status" value="1"/>
</dbReference>
<keyword evidence="5" id="KW-1278">Translocase</keyword>
<keyword evidence="1" id="KW-0813">Transport</keyword>
<evidence type="ECO:0000256" key="3">
    <source>
        <dbReference type="ARBA" id="ARBA00022741"/>
    </source>
</evidence>
<dbReference type="InterPro" id="IPR008995">
    <property type="entry name" value="Mo/tungstate-bd_C_term_dom"/>
</dbReference>
<dbReference type="GO" id="GO:0008643">
    <property type="term" value="P:carbohydrate transport"/>
    <property type="evidence" value="ECO:0007669"/>
    <property type="project" value="InterPro"/>
</dbReference>
<dbReference type="CDD" id="cd03301">
    <property type="entry name" value="ABC_MalK_N"/>
    <property type="match status" value="1"/>
</dbReference>
<dbReference type="Gene3D" id="2.40.50.140">
    <property type="entry name" value="Nucleic acid-binding proteins"/>
    <property type="match status" value="1"/>
</dbReference>
<dbReference type="PANTHER" id="PTHR43875">
    <property type="entry name" value="MALTODEXTRIN IMPORT ATP-BINDING PROTEIN MSMX"/>
    <property type="match status" value="1"/>
</dbReference>
<keyword evidence="4 8" id="KW-0067">ATP-binding</keyword>
<accession>A0A917UIP6</accession>
<comment type="caution">
    <text evidence="8">The sequence shown here is derived from an EMBL/GenBank/DDBJ whole genome shotgun (WGS) entry which is preliminary data.</text>
</comment>
<dbReference type="RefSeq" id="WP_190258170.1">
    <property type="nucleotide sequence ID" value="NZ_BMPI01000140.1"/>
</dbReference>
<dbReference type="GO" id="GO:0140359">
    <property type="term" value="F:ABC-type transporter activity"/>
    <property type="evidence" value="ECO:0007669"/>
    <property type="project" value="InterPro"/>
</dbReference>
<keyword evidence="3" id="KW-0547">Nucleotide-binding</keyword>
<dbReference type="InterPro" id="IPR003593">
    <property type="entry name" value="AAA+_ATPase"/>
</dbReference>
<reference evidence="8" key="2">
    <citation type="submission" date="2020-09" db="EMBL/GenBank/DDBJ databases">
        <authorList>
            <person name="Sun Q."/>
            <person name="Ohkuma M."/>
        </authorList>
    </citation>
    <scope>NUCLEOTIDE SEQUENCE</scope>
    <source>
        <strain evidence="8">JCM 19831</strain>
    </source>
</reference>
<dbReference type="NCBIfam" id="NF008653">
    <property type="entry name" value="PRK11650.1"/>
    <property type="match status" value="1"/>
</dbReference>
<evidence type="ECO:0000256" key="4">
    <source>
        <dbReference type="ARBA" id="ARBA00022840"/>
    </source>
</evidence>
<sequence length="400" mass="43041">MAEVRLDEVSKVYADGTRAVDGLSLDIADGELLVLVGPSGCGKTTALRMVAGLEDISAGLVSIGGRVVNRVPARDRDIAMVFQSYALYPHLDVYDNIGFGLKLRRLPGAEIERRVTATGAALGLKDHLRRRPRALSGGQRQRVAMGRAIVREPQAFLMDEPLSNLDAKLRVQMRGEIARTTRRLGVTTIYVTHDQTEAMTLGDRVAVMKKGVLEQVAAPQELYDRPVNMFVAGFIGSPAMNLVAGVFTTSAEGVVLRIADQHLRVDPALLRARPGVRAYFDRPVAVGIRPEDMQDASLVPAGGAVLHAAVDLVEALGSELLVHFRIGAPGVITDDTRELARDAGLDPVDPIGPGGSSGPTTELVAKFSPRSRIRRDELAEVAVDTARLHVFDLDTGRSIQ</sequence>
<dbReference type="InterPro" id="IPR012340">
    <property type="entry name" value="NA-bd_OB-fold"/>
</dbReference>
<dbReference type="InterPro" id="IPR027417">
    <property type="entry name" value="P-loop_NTPase"/>
</dbReference>
<dbReference type="PROSITE" id="PS50893">
    <property type="entry name" value="ABC_TRANSPORTER_2"/>
    <property type="match status" value="1"/>
</dbReference>
<feature type="domain" description="ABC transporter" evidence="7">
    <location>
        <begin position="4"/>
        <end position="235"/>
    </location>
</feature>
<keyword evidence="9" id="KW-1185">Reference proteome</keyword>
<dbReference type="Pfam" id="PF00005">
    <property type="entry name" value="ABC_tran"/>
    <property type="match status" value="1"/>
</dbReference>
<dbReference type="Proteomes" id="UP000642070">
    <property type="component" value="Unassembled WGS sequence"/>
</dbReference>
<organism evidence="8 9">
    <name type="scientific">Dactylosporangium sucinum</name>
    <dbReference type="NCBI Taxonomy" id="1424081"/>
    <lineage>
        <taxon>Bacteria</taxon>
        <taxon>Bacillati</taxon>
        <taxon>Actinomycetota</taxon>
        <taxon>Actinomycetes</taxon>
        <taxon>Micromonosporales</taxon>
        <taxon>Micromonosporaceae</taxon>
        <taxon>Dactylosporangium</taxon>
    </lineage>
</organism>
<evidence type="ECO:0000256" key="5">
    <source>
        <dbReference type="ARBA" id="ARBA00022967"/>
    </source>
</evidence>
<dbReference type="InterPro" id="IPR003439">
    <property type="entry name" value="ABC_transporter-like_ATP-bd"/>
</dbReference>
<evidence type="ECO:0000256" key="2">
    <source>
        <dbReference type="ARBA" id="ARBA00022475"/>
    </source>
</evidence>
<dbReference type="InterPro" id="IPR040582">
    <property type="entry name" value="OB_MalK-like"/>
</dbReference>
<dbReference type="GO" id="GO:0016887">
    <property type="term" value="F:ATP hydrolysis activity"/>
    <property type="evidence" value="ECO:0007669"/>
    <property type="project" value="InterPro"/>
</dbReference>
<dbReference type="PROSITE" id="PS00211">
    <property type="entry name" value="ABC_TRANSPORTER_1"/>
    <property type="match status" value="1"/>
</dbReference>
<evidence type="ECO:0000313" key="8">
    <source>
        <dbReference type="EMBL" id="GGM90234.1"/>
    </source>
</evidence>
<evidence type="ECO:0000256" key="1">
    <source>
        <dbReference type="ARBA" id="ARBA00022448"/>
    </source>
</evidence>
<dbReference type="InterPro" id="IPR017871">
    <property type="entry name" value="ABC_transporter-like_CS"/>
</dbReference>
<dbReference type="InterPro" id="IPR047641">
    <property type="entry name" value="ABC_transpr_MalK/UgpC-like"/>
</dbReference>
<evidence type="ECO:0000313" key="9">
    <source>
        <dbReference type="Proteomes" id="UP000642070"/>
    </source>
</evidence>
<name>A0A917UIP6_9ACTN</name>
<dbReference type="Pfam" id="PF17912">
    <property type="entry name" value="OB_MalK"/>
    <property type="match status" value="1"/>
</dbReference>
<dbReference type="EMBL" id="BMPI01000140">
    <property type="protein sequence ID" value="GGM90234.1"/>
    <property type="molecule type" value="Genomic_DNA"/>
</dbReference>
<dbReference type="SMART" id="SM00382">
    <property type="entry name" value="AAA"/>
    <property type="match status" value="1"/>
</dbReference>
<proteinExistence type="predicted"/>
<keyword evidence="6" id="KW-0472">Membrane</keyword>
<dbReference type="GO" id="GO:0005524">
    <property type="term" value="F:ATP binding"/>
    <property type="evidence" value="ECO:0007669"/>
    <property type="project" value="UniProtKB-KW"/>
</dbReference>
<dbReference type="AlphaFoldDB" id="A0A917UIP6"/>
<evidence type="ECO:0000259" key="7">
    <source>
        <dbReference type="PROSITE" id="PS50893"/>
    </source>
</evidence>
<keyword evidence="2" id="KW-1003">Cell membrane</keyword>
<dbReference type="Gene3D" id="3.40.50.300">
    <property type="entry name" value="P-loop containing nucleotide triphosphate hydrolases"/>
    <property type="match status" value="1"/>
</dbReference>